<organism evidence="1">
    <name type="scientific">marine sediment metagenome</name>
    <dbReference type="NCBI Taxonomy" id="412755"/>
    <lineage>
        <taxon>unclassified sequences</taxon>
        <taxon>metagenomes</taxon>
        <taxon>ecological metagenomes</taxon>
    </lineage>
</organism>
<dbReference type="EMBL" id="BARU01035272">
    <property type="protein sequence ID" value="GAH73165.1"/>
    <property type="molecule type" value="Genomic_DNA"/>
</dbReference>
<name>X1IV69_9ZZZZ</name>
<comment type="caution">
    <text evidence="1">The sequence shown here is derived from an EMBL/GenBank/DDBJ whole genome shotgun (WGS) entry which is preliminary data.</text>
</comment>
<sequence>MADNEICDDLTLGFLIENKIHSKEDFINYLNDREIFDEETRNKCLNEYGKWLEIQSKFAKLAKNIIVPLKPLIDVIDSISLPLA</sequence>
<evidence type="ECO:0000313" key="1">
    <source>
        <dbReference type="EMBL" id="GAH73165.1"/>
    </source>
</evidence>
<feature type="non-terminal residue" evidence="1">
    <location>
        <position position="84"/>
    </location>
</feature>
<protein>
    <submittedName>
        <fullName evidence="1">Uncharacterized protein</fullName>
    </submittedName>
</protein>
<gene>
    <name evidence="1" type="ORF">S03H2_55240</name>
</gene>
<proteinExistence type="predicted"/>
<accession>X1IV69</accession>
<reference evidence="1" key="1">
    <citation type="journal article" date="2014" name="Front. Microbiol.">
        <title>High frequency of phylogenetically diverse reductive dehalogenase-homologous genes in deep subseafloor sedimentary metagenomes.</title>
        <authorList>
            <person name="Kawai M."/>
            <person name="Futagami T."/>
            <person name="Toyoda A."/>
            <person name="Takaki Y."/>
            <person name="Nishi S."/>
            <person name="Hori S."/>
            <person name="Arai W."/>
            <person name="Tsubouchi T."/>
            <person name="Morono Y."/>
            <person name="Uchiyama I."/>
            <person name="Ito T."/>
            <person name="Fujiyama A."/>
            <person name="Inagaki F."/>
            <person name="Takami H."/>
        </authorList>
    </citation>
    <scope>NUCLEOTIDE SEQUENCE</scope>
    <source>
        <strain evidence="1">Expedition CK06-06</strain>
    </source>
</reference>
<dbReference type="AlphaFoldDB" id="X1IV69"/>